<dbReference type="EC" id="3.1.1.83" evidence="4"/>
<keyword evidence="1 3" id="KW-0378">Hydrolase</keyword>
<evidence type="ECO:0000313" key="6">
    <source>
        <dbReference type="Proteomes" id="UP000365705"/>
    </source>
</evidence>
<protein>
    <submittedName>
        <fullName evidence="3">Alpha/beta hydrolase</fullName>
    </submittedName>
    <submittedName>
        <fullName evidence="4">Monoterpene epsilon-lactone hydrolase</fullName>
        <ecNumber evidence="4">3.1.1.83</ecNumber>
    </submittedName>
</protein>
<dbReference type="InterPro" id="IPR013094">
    <property type="entry name" value="AB_hydrolase_3"/>
</dbReference>
<dbReference type="GO" id="GO:0016787">
    <property type="term" value="F:hydrolase activity"/>
    <property type="evidence" value="ECO:0007669"/>
    <property type="project" value="UniProtKB-KW"/>
</dbReference>
<evidence type="ECO:0000313" key="5">
    <source>
        <dbReference type="Proteomes" id="UP000030001"/>
    </source>
</evidence>
<name>A0A099YCI8_LIMMU</name>
<feature type="domain" description="Alpha/beta hydrolase fold-3" evidence="2">
    <location>
        <begin position="107"/>
        <end position="306"/>
    </location>
</feature>
<sequence>MDRKNFDHHILAAMADNLGNSLREMARCGHSRSKRATLTEMSIQLSGFKQTLADPQKRQELVTSCQRANREPLKIPADVQFSVPVKLVTAPYPLIWLNQNAQARNLIVYLAGGAFIQRPLKGHWQFLNRLAKAADAEIVVPDYPLAPDHDFKDAYQELLDLYKWLYDQRPVSSIILMGDSSGAGLAAGFCENLAQQGLPQPGRLVLISPWLDLQLGNPLIKKYAAKDRLLDQEGLRALGKLWAGQTDPRDARLSPLNGPVDQLRNVTIYIGTHEIMYPDAIHFTRRLKAAGVNTNTVIGRGMFHSYPLYPIPESEHVIMEMAHDFDQQ</sequence>
<dbReference type="Gene3D" id="3.40.50.1820">
    <property type="entry name" value="alpha/beta hydrolase"/>
    <property type="match status" value="1"/>
</dbReference>
<dbReference type="PANTHER" id="PTHR48081">
    <property type="entry name" value="AB HYDROLASE SUPERFAMILY PROTEIN C4A8.06C"/>
    <property type="match status" value="1"/>
</dbReference>
<dbReference type="InterPro" id="IPR029058">
    <property type="entry name" value="AB_hydrolase_fold"/>
</dbReference>
<dbReference type="Proteomes" id="UP000030001">
    <property type="component" value="Unassembled WGS sequence"/>
</dbReference>
<dbReference type="Proteomes" id="UP000365705">
    <property type="component" value="Unassembled WGS sequence"/>
</dbReference>
<dbReference type="RefSeq" id="WP_034540730.1">
    <property type="nucleotide sequence ID" value="NZ_CABFNH010000004.1"/>
</dbReference>
<dbReference type="EMBL" id="CABFNH010000004">
    <property type="protein sequence ID" value="VTZ88532.1"/>
    <property type="molecule type" value="Genomic_DNA"/>
</dbReference>
<evidence type="ECO:0000259" key="2">
    <source>
        <dbReference type="Pfam" id="PF07859"/>
    </source>
</evidence>
<evidence type="ECO:0000313" key="3">
    <source>
        <dbReference type="EMBL" id="KGL66593.1"/>
    </source>
</evidence>
<proteinExistence type="predicted"/>
<reference evidence="4 6" key="2">
    <citation type="submission" date="2019-06" db="EMBL/GenBank/DDBJ databases">
        <authorList>
            <person name="Rodrigo-Torres L."/>
            <person name="Arahal R. D."/>
            <person name="Lucena T."/>
        </authorList>
    </citation>
    <scope>NUCLEOTIDE SEQUENCE [LARGE SCALE GENOMIC DNA]</scope>
    <source>
        <strain evidence="4 6">INIA P508</strain>
    </source>
</reference>
<evidence type="ECO:0000313" key="4">
    <source>
        <dbReference type="EMBL" id="VTZ88532.1"/>
    </source>
</evidence>
<dbReference type="InterPro" id="IPR050300">
    <property type="entry name" value="GDXG_lipolytic_enzyme"/>
</dbReference>
<organism evidence="3 5">
    <name type="scientific">Limosilactobacillus mucosae</name>
    <name type="common">Lactobacillus mucosae</name>
    <dbReference type="NCBI Taxonomy" id="97478"/>
    <lineage>
        <taxon>Bacteria</taxon>
        <taxon>Bacillati</taxon>
        <taxon>Bacillota</taxon>
        <taxon>Bacilli</taxon>
        <taxon>Lactobacillales</taxon>
        <taxon>Lactobacillaceae</taxon>
        <taxon>Limosilactobacillus</taxon>
    </lineage>
</organism>
<gene>
    <name evidence="4" type="primary">mlhB</name>
    <name evidence="4" type="ORF">LMUP508_00375</name>
    <name evidence="3" type="ORF">LX03_08285</name>
</gene>
<dbReference type="SUPFAM" id="SSF53474">
    <property type="entry name" value="alpha/beta-Hydrolases"/>
    <property type="match status" value="1"/>
</dbReference>
<dbReference type="PANTHER" id="PTHR48081:SF8">
    <property type="entry name" value="ALPHA_BETA HYDROLASE FOLD-3 DOMAIN-CONTAINING PROTEIN-RELATED"/>
    <property type="match status" value="1"/>
</dbReference>
<evidence type="ECO:0000256" key="1">
    <source>
        <dbReference type="ARBA" id="ARBA00022801"/>
    </source>
</evidence>
<dbReference type="EMBL" id="JROC01000035">
    <property type="protein sequence ID" value="KGL66593.1"/>
    <property type="molecule type" value="Genomic_DNA"/>
</dbReference>
<accession>A0A099YCI8</accession>
<dbReference type="Pfam" id="PF07859">
    <property type="entry name" value="Abhydrolase_3"/>
    <property type="match status" value="1"/>
</dbReference>
<dbReference type="AlphaFoldDB" id="A0A099YCI8"/>
<reference evidence="3 5" key="1">
    <citation type="submission" date="2014-09" db="EMBL/GenBank/DDBJ databases">
        <title>Lactobacillus mucosae CRL573 Genome Sequencing.</title>
        <authorList>
            <person name="Bleckwedel J."/>
            <person name="Teran L.C."/>
            <person name="Bonacina J."/>
            <person name="Saavedra L."/>
            <person name="Mozzi F.B."/>
            <person name="Raya R.R."/>
        </authorList>
    </citation>
    <scope>NUCLEOTIDE SEQUENCE [LARGE SCALE GENOMIC DNA]</scope>
    <source>
        <strain evidence="3 5">CRL573</strain>
    </source>
</reference>